<dbReference type="Gene3D" id="3.40.250.10">
    <property type="entry name" value="Rhodanese-like domain"/>
    <property type="match status" value="2"/>
</dbReference>
<protein>
    <submittedName>
        <fullName evidence="4">Sulfurtransferase</fullName>
    </submittedName>
</protein>
<dbReference type="AlphaFoldDB" id="A0A5J5G8T6"/>
<organism evidence="4 5">
    <name type="scientific">Paenibacillus spiritus</name>
    <dbReference type="NCBI Taxonomy" id="2496557"/>
    <lineage>
        <taxon>Bacteria</taxon>
        <taxon>Bacillati</taxon>
        <taxon>Bacillota</taxon>
        <taxon>Bacilli</taxon>
        <taxon>Bacillales</taxon>
        <taxon>Paenibacillaceae</taxon>
        <taxon>Paenibacillus</taxon>
    </lineage>
</organism>
<evidence type="ECO:0000313" key="4">
    <source>
        <dbReference type="EMBL" id="KAA9004127.1"/>
    </source>
</evidence>
<evidence type="ECO:0000313" key="5">
    <source>
        <dbReference type="Proteomes" id="UP000367750"/>
    </source>
</evidence>
<dbReference type="PANTHER" id="PTHR11364:SF27">
    <property type="entry name" value="SULFURTRANSFERASE"/>
    <property type="match status" value="1"/>
</dbReference>
<dbReference type="InterPro" id="IPR001307">
    <property type="entry name" value="Thiosulphate_STrfase_CS"/>
</dbReference>
<feature type="domain" description="Rhodanese" evidence="3">
    <location>
        <begin position="16"/>
        <end position="135"/>
    </location>
</feature>
<gene>
    <name evidence="4" type="ORF">F4V43_12060</name>
</gene>
<accession>A0A5J5G8T6</accession>
<keyword evidence="2" id="KW-0677">Repeat</keyword>
<dbReference type="Proteomes" id="UP000367750">
    <property type="component" value="Unassembled WGS sequence"/>
</dbReference>
<dbReference type="RefSeq" id="WP_150458481.1">
    <property type="nucleotide sequence ID" value="NZ_VYKK01000015.1"/>
</dbReference>
<dbReference type="PROSITE" id="PS50206">
    <property type="entry name" value="RHODANESE_3"/>
    <property type="match status" value="2"/>
</dbReference>
<name>A0A5J5G8T6_9BACL</name>
<dbReference type="InterPro" id="IPR036873">
    <property type="entry name" value="Rhodanese-like_dom_sf"/>
</dbReference>
<feature type="domain" description="Rhodanese" evidence="3">
    <location>
        <begin position="168"/>
        <end position="278"/>
    </location>
</feature>
<dbReference type="PROSITE" id="PS00380">
    <property type="entry name" value="RHODANESE_1"/>
    <property type="match status" value="1"/>
</dbReference>
<evidence type="ECO:0000256" key="1">
    <source>
        <dbReference type="ARBA" id="ARBA00022679"/>
    </source>
</evidence>
<dbReference type="SUPFAM" id="SSF52821">
    <property type="entry name" value="Rhodanese/Cell cycle control phosphatase"/>
    <property type="match status" value="2"/>
</dbReference>
<dbReference type="Pfam" id="PF00581">
    <property type="entry name" value="Rhodanese"/>
    <property type="match status" value="2"/>
</dbReference>
<dbReference type="InterPro" id="IPR045078">
    <property type="entry name" value="TST/MPST-like"/>
</dbReference>
<keyword evidence="5" id="KW-1185">Reference proteome</keyword>
<sequence length="282" mass="31027">MNDPIVTPRWLLARMYEPGLVIADCRFNLADPEEGRGAYLRDHIPGAVYLHLDEDLSAPVREHGGRHPVPDPGLLAASLGRAGISRSSLVVAYDDQGGLYASRLWWLLQYLGHERAYVMDQGYSAWKAAGFPVTDHRPVTIPASYEPAPRPELLAEIGEIRTISAEGAASGAILIDSRANDRYRGENETMDKKAGHIPGAVNYFWKDTQHADGSYKSAEELNEHFSGLDKDREVIVYCGSGVSACPNALALKRIGFKKVRLYGGSWSDWISYEENPVATGEA</sequence>
<proteinExistence type="predicted"/>
<dbReference type="InterPro" id="IPR001763">
    <property type="entry name" value="Rhodanese-like_dom"/>
</dbReference>
<keyword evidence="1 4" id="KW-0808">Transferase</keyword>
<evidence type="ECO:0000256" key="2">
    <source>
        <dbReference type="ARBA" id="ARBA00022737"/>
    </source>
</evidence>
<dbReference type="OrthoDB" id="9770030at2"/>
<dbReference type="SMART" id="SM00450">
    <property type="entry name" value="RHOD"/>
    <property type="match status" value="2"/>
</dbReference>
<evidence type="ECO:0000259" key="3">
    <source>
        <dbReference type="PROSITE" id="PS50206"/>
    </source>
</evidence>
<dbReference type="EMBL" id="VYKK01000015">
    <property type="protein sequence ID" value="KAA9004127.1"/>
    <property type="molecule type" value="Genomic_DNA"/>
</dbReference>
<dbReference type="CDD" id="cd01448">
    <property type="entry name" value="TST_Repeat_1"/>
    <property type="match status" value="1"/>
</dbReference>
<dbReference type="PANTHER" id="PTHR11364">
    <property type="entry name" value="THIOSULFATE SULFERTANSFERASE"/>
    <property type="match status" value="1"/>
</dbReference>
<dbReference type="CDD" id="cd01449">
    <property type="entry name" value="TST_Repeat_2"/>
    <property type="match status" value="1"/>
</dbReference>
<comment type="caution">
    <text evidence="4">The sequence shown here is derived from an EMBL/GenBank/DDBJ whole genome shotgun (WGS) entry which is preliminary data.</text>
</comment>
<reference evidence="4 5" key="1">
    <citation type="submission" date="2019-09" db="EMBL/GenBank/DDBJ databases">
        <title>Bacillus ochoae sp. nov., Paenibacillus whitsoniae sp. nov., Paenibacillus spiritus sp. nov. Isolated from the Mars Exploration Rover during spacecraft assembly.</title>
        <authorList>
            <person name="Seuylemezian A."/>
            <person name="Vaishampayan P."/>
        </authorList>
    </citation>
    <scope>NUCLEOTIDE SEQUENCE [LARGE SCALE GENOMIC DNA]</scope>
    <source>
        <strain evidence="4 5">MER_111</strain>
    </source>
</reference>
<dbReference type="GO" id="GO:0004792">
    <property type="term" value="F:thiosulfate-cyanide sulfurtransferase activity"/>
    <property type="evidence" value="ECO:0007669"/>
    <property type="project" value="InterPro"/>
</dbReference>